<dbReference type="KEGG" id="jre:109011238"/>
<name>A0A2I4GVI0_JUGRE</name>
<feature type="region of interest" description="Disordered" evidence="1">
    <location>
        <begin position="101"/>
        <end position="120"/>
    </location>
</feature>
<keyword evidence="2" id="KW-1185">Reference proteome</keyword>
<dbReference type="STRING" id="51240.A0A2I4GVI0"/>
<dbReference type="AlphaFoldDB" id="A0A2I4GVI0"/>
<dbReference type="PANTHER" id="PTHR34660:SF7">
    <property type="entry name" value="DNA LIGASE-LIKE PROTEIN"/>
    <property type="match status" value="1"/>
</dbReference>
<gene>
    <name evidence="3" type="primary">LOC109011238</name>
</gene>
<evidence type="ECO:0000313" key="3">
    <source>
        <dbReference type="RefSeq" id="XP_018847897.2"/>
    </source>
</evidence>
<feature type="region of interest" description="Disordered" evidence="1">
    <location>
        <begin position="31"/>
        <end position="77"/>
    </location>
</feature>
<feature type="compositionally biased region" description="Basic and acidic residues" evidence="1">
    <location>
        <begin position="101"/>
        <end position="113"/>
    </location>
</feature>
<protein>
    <submittedName>
        <fullName evidence="3">Uncharacterized protein LOC109011238</fullName>
    </submittedName>
</protein>
<dbReference type="GeneID" id="109011238"/>
<sequence length="299" mass="34856">MSRCYPYPPPGFVKDGGPWIDCIKLQRERENIKTEIKKEKKREKKETKEKRKSDRGKEKPADTGHGKRRKLDYQKYDQLEQSREEFRGAHIQKQIEAEAEQLERSGVTDEHEQPTCSINLCSDSLQGSNKRIRDTSPTSGLRSHGTIVRIRLHMKDRNNEKLRSTSGRVDDFHAQHKNGSVKFPSQEQGCFTNTKENILAAKLTIRPKKEATCPVPGRHETPTSFKYENWVPPPPQYHQGNDFSDDEEWLFKTQRENKYESERYEARNNAIGCRSPMLRPRAYYLPEADVYALPYTVPF</sequence>
<proteinExistence type="predicted"/>
<dbReference type="PANTHER" id="PTHR34660">
    <property type="entry name" value="MYB-LIKE PROTEIN X"/>
    <property type="match status" value="1"/>
</dbReference>
<evidence type="ECO:0000313" key="2">
    <source>
        <dbReference type="Proteomes" id="UP000235220"/>
    </source>
</evidence>
<dbReference type="Proteomes" id="UP000235220">
    <property type="component" value="Chromosome 8"/>
</dbReference>
<evidence type="ECO:0000256" key="1">
    <source>
        <dbReference type="SAM" id="MobiDB-lite"/>
    </source>
</evidence>
<organism evidence="2 3">
    <name type="scientific">Juglans regia</name>
    <name type="common">English walnut</name>
    <dbReference type="NCBI Taxonomy" id="51240"/>
    <lineage>
        <taxon>Eukaryota</taxon>
        <taxon>Viridiplantae</taxon>
        <taxon>Streptophyta</taxon>
        <taxon>Embryophyta</taxon>
        <taxon>Tracheophyta</taxon>
        <taxon>Spermatophyta</taxon>
        <taxon>Magnoliopsida</taxon>
        <taxon>eudicotyledons</taxon>
        <taxon>Gunneridae</taxon>
        <taxon>Pentapetalae</taxon>
        <taxon>rosids</taxon>
        <taxon>fabids</taxon>
        <taxon>Fagales</taxon>
        <taxon>Juglandaceae</taxon>
        <taxon>Juglans</taxon>
    </lineage>
</organism>
<dbReference type="OrthoDB" id="778084at2759"/>
<accession>A0A2I4GVI0</accession>
<dbReference type="Gramene" id="Jr08_08830_p1">
    <property type="protein sequence ID" value="cds.Jr08_08830_p1"/>
    <property type="gene ID" value="Jr08_08830"/>
</dbReference>
<reference evidence="3" key="1">
    <citation type="submission" date="2025-08" db="UniProtKB">
        <authorList>
            <consortium name="RefSeq"/>
        </authorList>
    </citation>
    <scope>IDENTIFICATION</scope>
    <source>
        <tissue evidence="3">Leaves</tissue>
    </source>
</reference>
<dbReference type="RefSeq" id="XP_018847897.2">
    <property type="nucleotide sequence ID" value="XM_018992352.2"/>
</dbReference>
<dbReference type="FunCoup" id="A0A2I4GVI0">
    <property type="interactions" value="178"/>
</dbReference>